<dbReference type="Proteomes" id="UP000321353">
    <property type="component" value="Chromosome"/>
</dbReference>
<dbReference type="Pfam" id="PF13280">
    <property type="entry name" value="WYL"/>
    <property type="match status" value="1"/>
</dbReference>
<accession>A0A5B9MCU2</accession>
<dbReference type="EMBL" id="CP036264">
    <property type="protein sequence ID" value="QEF98339.1"/>
    <property type="molecule type" value="Genomic_DNA"/>
</dbReference>
<sequence>MKNVLRRAMFDSETFVVEMVYSDSKGNRTRRIVSPIRFVGDDRFLALCLCREEPRQFYLSRCEAVRLIPAAEVIMPMPMQTVEPAVPAPAASTTGAAAAVPCLV</sequence>
<organism evidence="2 3">
    <name type="scientific">Stieleria maiorica</name>
    <dbReference type="NCBI Taxonomy" id="2795974"/>
    <lineage>
        <taxon>Bacteria</taxon>
        <taxon>Pseudomonadati</taxon>
        <taxon>Planctomycetota</taxon>
        <taxon>Planctomycetia</taxon>
        <taxon>Pirellulales</taxon>
        <taxon>Pirellulaceae</taxon>
        <taxon>Stieleria</taxon>
    </lineage>
</organism>
<proteinExistence type="predicted"/>
<gene>
    <name evidence="2" type="ORF">Mal15_23910</name>
</gene>
<evidence type="ECO:0000313" key="2">
    <source>
        <dbReference type="EMBL" id="QEF98339.1"/>
    </source>
</evidence>
<evidence type="ECO:0000259" key="1">
    <source>
        <dbReference type="Pfam" id="PF13280"/>
    </source>
</evidence>
<dbReference type="AlphaFoldDB" id="A0A5B9MCU2"/>
<dbReference type="KEGG" id="smam:Mal15_23910"/>
<feature type="domain" description="WYL" evidence="1">
    <location>
        <begin position="5"/>
        <end position="66"/>
    </location>
</feature>
<name>A0A5B9MCU2_9BACT</name>
<protein>
    <recommendedName>
        <fullName evidence="1">WYL domain-containing protein</fullName>
    </recommendedName>
</protein>
<keyword evidence="3" id="KW-1185">Reference proteome</keyword>
<reference evidence="2 3" key="1">
    <citation type="submission" date="2019-02" db="EMBL/GenBank/DDBJ databases">
        <title>Planctomycetal bacteria perform biofilm scaping via a novel small molecule.</title>
        <authorList>
            <person name="Jeske O."/>
            <person name="Boedeker C."/>
            <person name="Wiegand S."/>
            <person name="Breitling P."/>
            <person name="Kallscheuer N."/>
            <person name="Jogler M."/>
            <person name="Rohde M."/>
            <person name="Petersen J."/>
            <person name="Medema M.H."/>
            <person name="Surup F."/>
            <person name="Jogler C."/>
        </authorList>
    </citation>
    <scope>NUCLEOTIDE SEQUENCE [LARGE SCALE GENOMIC DNA]</scope>
    <source>
        <strain evidence="2 3">Mal15</strain>
    </source>
</reference>
<dbReference type="InterPro" id="IPR026881">
    <property type="entry name" value="WYL_dom"/>
</dbReference>
<evidence type="ECO:0000313" key="3">
    <source>
        <dbReference type="Proteomes" id="UP000321353"/>
    </source>
</evidence>
<dbReference type="RefSeq" id="WP_199773847.1">
    <property type="nucleotide sequence ID" value="NZ_CP036264.1"/>
</dbReference>